<feature type="chain" id="PRO_5017964426" description="Fungal calcium binding protein domain-containing protein" evidence="1">
    <location>
        <begin position="19"/>
        <end position="128"/>
    </location>
</feature>
<evidence type="ECO:0000313" key="3">
    <source>
        <dbReference type="Proteomes" id="UP000277580"/>
    </source>
</evidence>
<dbReference type="AlphaFoldDB" id="A0A3N4KY46"/>
<evidence type="ECO:0000313" key="2">
    <source>
        <dbReference type="EMBL" id="RPB15483.1"/>
    </source>
</evidence>
<reference evidence="2 3" key="1">
    <citation type="journal article" date="2018" name="Nat. Ecol. Evol.">
        <title>Pezizomycetes genomes reveal the molecular basis of ectomycorrhizal truffle lifestyle.</title>
        <authorList>
            <person name="Murat C."/>
            <person name="Payen T."/>
            <person name="Noel B."/>
            <person name="Kuo A."/>
            <person name="Morin E."/>
            <person name="Chen J."/>
            <person name="Kohler A."/>
            <person name="Krizsan K."/>
            <person name="Balestrini R."/>
            <person name="Da Silva C."/>
            <person name="Montanini B."/>
            <person name="Hainaut M."/>
            <person name="Levati E."/>
            <person name="Barry K.W."/>
            <person name="Belfiori B."/>
            <person name="Cichocki N."/>
            <person name="Clum A."/>
            <person name="Dockter R.B."/>
            <person name="Fauchery L."/>
            <person name="Guy J."/>
            <person name="Iotti M."/>
            <person name="Le Tacon F."/>
            <person name="Lindquist E.A."/>
            <person name="Lipzen A."/>
            <person name="Malagnac F."/>
            <person name="Mello A."/>
            <person name="Molinier V."/>
            <person name="Miyauchi S."/>
            <person name="Poulain J."/>
            <person name="Riccioni C."/>
            <person name="Rubini A."/>
            <person name="Sitrit Y."/>
            <person name="Splivallo R."/>
            <person name="Traeger S."/>
            <person name="Wang M."/>
            <person name="Zifcakova L."/>
            <person name="Wipf D."/>
            <person name="Zambonelli A."/>
            <person name="Paolocci F."/>
            <person name="Nowrousian M."/>
            <person name="Ottonello S."/>
            <person name="Baldrian P."/>
            <person name="Spatafora J.W."/>
            <person name="Henrissat B."/>
            <person name="Nagy L.G."/>
            <person name="Aury J.M."/>
            <person name="Wincker P."/>
            <person name="Grigoriev I.V."/>
            <person name="Bonfante P."/>
            <person name="Martin F.M."/>
        </authorList>
    </citation>
    <scope>NUCLEOTIDE SEQUENCE [LARGE SCALE GENOMIC DNA]</scope>
    <source>
        <strain evidence="2 3">CCBAS932</strain>
    </source>
</reference>
<evidence type="ECO:0008006" key="4">
    <source>
        <dbReference type="Google" id="ProtNLM"/>
    </source>
</evidence>
<evidence type="ECO:0000256" key="1">
    <source>
        <dbReference type="SAM" id="SignalP"/>
    </source>
</evidence>
<dbReference type="Proteomes" id="UP000277580">
    <property type="component" value="Unassembled WGS sequence"/>
</dbReference>
<accession>A0A3N4KY46</accession>
<keyword evidence="3" id="KW-1185">Reference proteome</keyword>
<protein>
    <recommendedName>
        <fullName evidence="4">Fungal calcium binding protein domain-containing protein</fullName>
    </recommendedName>
</protein>
<sequence length="128" mass="13394">MHYTTFLLAALSLTLTSAAVIPSNGVIPPNGVPGGIPPPTLRKTNVAPATANFGTSLDHCMELLQAHNSAGNAAVPTVADASADITKCGRCLNTADLACGQKGYTRMDQISDRLMQCYVSFWPQSKCA</sequence>
<feature type="signal peptide" evidence="1">
    <location>
        <begin position="1"/>
        <end position="18"/>
    </location>
</feature>
<gene>
    <name evidence="2" type="ORF">P167DRAFT_543029</name>
</gene>
<dbReference type="InParanoid" id="A0A3N4KY46"/>
<dbReference type="OrthoDB" id="5368228at2759"/>
<keyword evidence="1" id="KW-0732">Signal</keyword>
<dbReference type="EMBL" id="ML119113">
    <property type="protein sequence ID" value="RPB15483.1"/>
    <property type="molecule type" value="Genomic_DNA"/>
</dbReference>
<proteinExistence type="predicted"/>
<name>A0A3N4KY46_9PEZI</name>
<organism evidence="2 3">
    <name type="scientific">Morchella conica CCBAS932</name>
    <dbReference type="NCBI Taxonomy" id="1392247"/>
    <lineage>
        <taxon>Eukaryota</taxon>
        <taxon>Fungi</taxon>
        <taxon>Dikarya</taxon>
        <taxon>Ascomycota</taxon>
        <taxon>Pezizomycotina</taxon>
        <taxon>Pezizomycetes</taxon>
        <taxon>Pezizales</taxon>
        <taxon>Morchellaceae</taxon>
        <taxon>Morchella</taxon>
    </lineage>
</organism>